<protein>
    <submittedName>
        <fullName evidence="3">Uncharacterized protein</fullName>
    </submittedName>
</protein>
<evidence type="ECO:0000256" key="1">
    <source>
        <dbReference type="SAM" id="MobiDB-lite"/>
    </source>
</evidence>
<dbReference type="Proteomes" id="UP000289340">
    <property type="component" value="Chromosome 19"/>
</dbReference>
<keyword evidence="2" id="KW-0472">Membrane</keyword>
<keyword evidence="2" id="KW-1133">Transmembrane helix</keyword>
<evidence type="ECO:0000256" key="2">
    <source>
        <dbReference type="SAM" id="Phobius"/>
    </source>
</evidence>
<reference evidence="3 4" key="1">
    <citation type="submission" date="2018-09" db="EMBL/GenBank/DDBJ databases">
        <title>A high-quality reference genome of wild soybean provides a powerful tool to mine soybean genomes.</title>
        <authorList>
            <person name="Xie M."/>
            <person name="Chung C.Y.L."/>
            <person name="Li M.-W."/>
            <person name="Wong F.-L."/>
            <person name="Chan T.-F."/>
            <person name="Lam H.-M."/>
        </authorList>
    </citation>
    <scope>NUCLEOTIDE SEQUENCE [LARGE SCALE GENOMIC DNA]</scope>
    <source>
        <strain evidence="4">cv. W05</strain>
        <tissue evidence="3">Hypocotyl of etiolated seedlings</tissue>
    </source>
</reference>
<feature type="region of interest" description="Disordered" evidence="1">
    <location>
        <begin position="1"/>
        <end position="28"/>
    </location>
</feature>
<feature type="transmembrane region" description="Helical" evidence="2">
    <location>
        <begin position="48"/>
        <end position="67"/>
    </location>
</feature>
<organism evidence="3 4">
    <name type="scientific">Glycine soja</name>
    <name type="common">Wild soybean</name>
    <dbReference type="NCBI Taxonomy" id="3848"/>
    <lineage>
        <taxon>Eukaryota</taxon>
        <taxon>Viridiplantae</taxon>
        <taxon>Streptophyta</taxon>
        <taxon>Embryophyta</taxon>
        <taxon>Tracheophyta</taxon>
        <taxon>Spermatophyta</taxon>
        <taxon>Magnoliopsida</taxon>
        <taxon>eudicotyledons</taxon>
        <taxon>Gunneridae</taxon>
        <taxon>Pentapetalae</taxon>
        <taxon>rosids</taxon>
        <taxon>fabids</taxon>
        <taxon>Fabales</taxon>
        <taxon>Fabaceae</taxon>
        <taxon>Papilionoideae</taxon>
        <taxon>50 kb inversion clade</taxon>
        <taxon>NPAAA clade</taxon>
        <taxon>indigoferoid/millettioid clade</taxon>
        <taxon>Phaseoleae</taxon>
        <taxon>Glycine</taxon>
        <taxon>Glycine subgen. Soja</taxon>
    </lineage>
</organism>
<comment type="caution">
    <text evidence="3">The sequence shown here is derived from an EMBL/GenBank/DDBJ whole genome shotgun (WGS) entry which is preliminary data.</text>
</comment>
<proteinExistence type="predicted"/>
<sequence>MLVVSIGLARRGESRGEGGRDDDDDGRSSINSIVAMWLYLRTLHSTSTLYLLWPLWHWYMCMFSFFISRHKW</sequence>
<dbReference type="EMBL" id="QZWG01000019">
    <property type="protein sequence ID" value="RZB46199.1"/>
    <property type="molecule type" value="Genomic_DNA"/>
</dbReference>
<dbReference type="AlphaFoldDB" id="A0A445FBH2"/>
<evidence type="ECO:0000313" key="3">
    <source>
        <dbReference type="EMBL" id="RZB46199.1"/>
    </source>
</evidence>
<gene>
    <name evidence="3" type="ORF">D0Y65_050283</name>
</gene>
<name>A0A445FBH2_GLYSO</name>
<evidence type="ECO:0000313" key="4">
    <source>
        <dbReference type="Proteomes" id="UP000289340"/>
    </source>
</evidence>
<feature type="compositionally biased region" description="Basic and acidic residues" evidence="1">
    <location>
        <begin position="10"/>
        <end position="19"/>
    </location>
</feature>
<accession>A0A445FBH2</accession>
<keyword evidence="2" id="KW-0812">Transmembrane</keyword>
<keyword evidence="4" id="KW-1185">Reference proteome</keyword>